<organism evidence="2 3">
    <name type="scientific">Candidatus Iainarchaeum sp</name>
    <dbReference type="NCBI Taxonomy" id="3101447"/>
    <lineage>
        <taxon>Archaea</taxon>
        <taxon>Candidatus Iainarchaeota</taxon>
        <taxon>Candidatus Iainarchaeia</taxon>
        <taxon>Candidatus Iainarchaeales</taxon>
        <taxon>Candidatus Iainarchaeaceae</taxon>
        <taxon>Candidatus Iainarchaeum</taxon>
    </lineage>
</organism>
<proteinExistence type="predicted"/>
<protein>
    <submittedName>
        <fullName evidence="2">Uncharacterized protein</fullName>
    </submittedName>
</protein>
<sequence>MYPEQGGGAAPAEDYPADTGFRSRASNIESMIPLIIILIIAVYAGARFGFFSLPLPGLGTEPVRMLIIGEPSPTLKAILDEDRDLVRYTIRDARSLSVSPKDQLAQYKIVLLDQSKQADKSVPRVLGDAIQDWVKTGGKLIVVKDSGIYRDGASDVIGWKATFGDIMPVECNYEKDFVATCTRPVHVTAKIFQQDFKHKIMEGIEVAPADPDAVLFLETFNVTPIGNQVAYIQNVTTPAWYPAVVEKTWFGIGKVIYFNYDPGATKGVFENTLKYLR</sequence>
<comment type="caution">
    <text evidence="2">The sequence shown here is derived from an EMBL/GenBank/DDBJ whole genome shotgun (WGS) entry which is preliminary data.</text>
</comment>
<dbReference type="InterPro" id="IPR029062">
    <property type="entry name" value="Class_I_gatase-like"/>
</dbReference>
<feature type="transmembrane region" description="Helical" evidence="1">
    <location>
        <begin position="31"/>
        <end position="50"/>
    </location>
</feature>
<dbReference type="Proteomes" id="UP000675968">
    <property type="component" value="Unassembled WGS sequence"/>
</dbReference>
<evidence type="ECO:0000256" key="1">
    <source>
        <dbReference type="SAM" id="Phobius"/>
    </source>
</evidence>
<dbReference type="EMBL" id="JAGVWC010000010">
    <property type="protein sequence ID" value="MBS3061576.1"/>
    <property type="molecule type" value="Genomic_DNA"/>
</dbReference>
<keyword evidence="1" id="KW-0812">Transmembrane</keyword>
<dbReference type="SUPFAM" id="SSF52317">
    <property type="entry name" value="Class I glutamine amidotransferase-like"/>
    <property type="match status" value="1"/>
</dbReference>
<name>A0A8T4LFA7_9ARCH</name>
<reference evidence="2" key="1">
    <citation type="submission" date="2021-03" db="EMBL/GenBank/DDBJ databases">
        <authorList>
            <person name="Jaffe A."/>
        </authorList>
    </citation>
    <scope>NUCLEOTIDE SEQUENCE</scope>
    <source>
        <strain evidence="2">RIFCSPLOWO2_01_FULL_AR10_48_17</strain>
    </source>
</reference>
<keyword evidence="1" id="KW-1133">Transmembrane helix</keyword>
<gene>
    <name evidence="2" type="ORF">J4215_03265</name>
</gene>
<keyword evidence="1" id="KW-0472">Membrane</keyword>
<evidence type="ECO:0000313" key="3">
    <source>
        <dbReference type="Proteomes" id="UP000675968"/>
    </source>
</evidence>
<dbReference type="Gene3D" id="3.40.50.880">
    <property type="match status" value="1"/>
</dbReference>
<reference evidence="2" key="2">
    <citation type="submission" date="2021-05" db="EMBL/GenBank/DDBJ databases">
        <title>Protein family content uncovers lineage relationships and bacterial pathway maintenance mechanisms in DPANN archaea.</title>
        <authorList>
            <person name="Castelle C.J."/>
            <person name="Meheust R."/>
            <person name="Jaffe A.L."/>
            <person name="Seitz K."/>
            <person name="Gong X."/>
            <person name="Baker B.J."/>
            <person name="Banfield J.F."/>
        </authorList>
    </citation>
    <scope>NUCLEOTIDE SEQUENCE</scope>
    <source>
        <strain evidence="2">RIFCSPLOWO2_01_FULL_AR10_48_17</strain>
    </source>
</reference>
<accession>A0A8T4LFA7</accession>
<evidence type="ECO:0000313" key="2">
    <source>
        <dbReference type="EMBL" id="MBS3061576.1"/>
    </source>
</evidence>
<dbReference type="AlphaFoldDB" id="A0A8T4LFA7"/>